<accession>A0A2J7PUB4</accession>
<organism evidence="1 2">
    <name type="scientific">Cryptotermes secundus</name>
    <dbReference type="NCBI Taxonomy" id="105785"/>
    <lineage>
        <taxon>Eukaryota</taxon>
        <taxon>Metazoa</taxon>
        <taxon>Ecdysozoa</taxon>
        <taxon>Arthropoda</taxon>
        <taxon>Hexapoda</taxon>
        <taxon>Insecta</taxon>
        <taxon>Pterygota</taxon>
        <taxon>Neoptera</taxon>
        <taxon>Polyneoptera</taxon>
        <taxon>Dictyoptera</taxon>
        <taxon>Blattodea</taxon>
        <taxon>Blattoidea</taxon>
        <taxon>Termitoidae</taxon>
        <taxon>Kalotermitidae</taxon>
        <taxon>Cryptotermitinae</taxon>
        <taxon>Cryptotermes</taxon>
    </lineage>
</organism>
<dbReference type="PANTHER" id="PTHR47326">
    <property type="entry name" value="TRANSPOSABLE ELEMENT TC3 TRANSPOSASE-LIKE PROTEIN"/>
    <property type="match status" value="1"/>
</dbReference>
<name>A0A2J7PUB4_9NEOP</name>
<dbReference type="EMBL" id="NEVH01021202">
    <property type="protein sequence ID" value="PNF19935.1"/>
    <property type="molecule type" value="Genomic_DNA"/>
</dbReference>
<keyword evidence="2" id="KW-1185">Reference proteome</keyword>
<evidence type="ECO:0000313" key="1">
    <source>
        <dbReference type="EMBL" id="PNF19935.1"/>
    </source>
</evidence>
<dbReference type="InterPro" id="IPR036397">
    <property type="entry name" value="RNaseH_sf"/>
</dbReference>
<dbReference type="Proteomes" id="UP000235965">
    <property type="component" value="Unassembled WGS sequence"/>
</dbReference>
<dbReference type="Gene3D" id="3.30.420.10">
    <property type="entry name" value="Ribonuclease H-like superfamily/Ribonuclease H"/>
    <property type="match status" value="1"/>
</dbReference>
<dbReference type="InParanoid" id="A0A2J7PUB4"/>
<protein>
    <submittedName>
        <fullName evidence="1">Uncharacterized protein</fullName>
    </submittedName>
</protein>
<proteinExistence type="predicted"/>
<gene>
    <name evidence="1" type="ORF">B7P43_G11473</name>
</gene>
<sequence>MVWKVLRKLLSFKLYNTRLVQALKPVDQVKRSDFCEEMQSKMEEDGFVKRLIFSNEATSHISGKVNRHNVHIWGTEQPHAQREHQHDSPEVNVSCAVSREKVHCPFFFIDLLIDSPPPPHFHRNV</sequence>
<reference evidence="1 2" key="1">
    <citation type="submission" date="2017-12" db="EMBL/GenBank/DDBJ databases">
        <title>Hemimetabolous genomes reveal molecular basis of termite eusociality.</title>
        <authorList>
            <person name="Harrison M.C."/>
            <person name="Jongepier E."/>
            <person name="Robertson H.M."/>
            <person name="Arning N."/>
            <person name="Bitard-Feildel T."/>
            <person name="Chao H."/>
            <person name="Childers C.P."/>
            <person name="Dinh H."/>
            <person name="Doddapaneni H."/>
            <person name="Dugan S."/>
            <person name="Gowin J."/>
            <person name="Greiner C."/>
            <person name="Han Y."/>
            <person name="Hu H."/>
            <person name="Hughes D.S.T."/>
            <person name="Huylmans A.-K."/>
            <person name="Kemena C."/>
            <person name="Kremer L.P.M."/>
            <person name="Lee S.L."/>
            <person name="Lopez-Ezquerra A."/>
            <person name="Mallet L."/>
            <person name="Monroy-Kuhn J.M."/>
            <person name="Moser A."/>
            <person name="Murali S.C."/>
            <person name="Muzny D.M."/>
            <person name="Otani S."/>
            <person name="Piulachs M.-D."/>
            <person name="Poelchau M."/>
            <person name="Qu J."/>
            <person name="Schaub F."/>
            <person name="Wada-Katsumata A."/>
            <person name="Worley K.C."/>
            <person name="Xie Q."/>
            <person name="Ylla G."/>
            <person name="Poulsen M."/>
            <person name="Gibbs R.A."/>
            <person name="Schal C."/>
            <person name="Richards S."/>
            <person name="Belles X."/>
            <person name="Korb J."/>
            <person name="Bornberg-Bauer E."/>
        </authorList>
    </citation>
    <scope>NUCLEOTIDE SEQUENCE [LARGE SCALE GENOMIC DNA]</scope>
    <source>
        <tissue evidence="1">Whole body</tissue>
    </source>
</reference>
<dbReference type="STRING" id="105785.A0A2J7PUB4"/>
<dbReference type="PANTHER" id="PTHR47326:SF1">
    <property type="entry name" value="HTH PSQ-TYPE DOMAIN-CONTAINING PROTEIN"/>
    <property type="match status" value="1"/>
</dbReference>
<dbReference type="AlphaFoldDB" id="A0A2J7PUB4"/>
<dbReference type="GO" id="GO:0003676">
    <property type="term" value="F:nucleic acid binding"/>
    <property type="evidence" value="ECO:0007669"/>
    <property type="project" value="InterPro"/>
</dbReference>
<dbReference type="OrthoDB" id="8195099at2759"/>
<evidence type="ECO:0000313" key="2">
    <source>
        <dbReference type="Proteomes" id="UP000235965"/>
    </source>
</evidence>
<comment type="caution">
    <text evidence="1">The sequence shown here is derived from an EMBL/GenBank/DDBJ whole genome shotgun (WGS) entry which is preliminary data.</text>
</comment>